<gene>
    <name evidence="1" type="ORF">Mgrana_02110</name>
</gene>
<accession>A0A399F5J1</accession>
<protein>
    <submittedName>
        <fullName evidence="1">Uncharacterized protein</fullName>
    </submittedName>
</protein>
<dbReference type="Proteomes" id="UP000266178">
    <property type="component" value="Unassembled WGS sequence"/>
</dbReference>
<reference evidence="1 2" key="1">
    <citation type="submission" date="2018-08" db="EMBL/GenBank/DDBJ databases">
        <title>Meiothermus granaticius genome AF-68 sequencing project.</title>
        <authorList>
            <person name="Da Costa M.S."/>
            <person name="Albuquerque L."/>
            <person name="Raposo P."/>
            <person name="Froufe H.J.C."/>
            <person name="Barroso C.S."/>
            <person name="Egas C."/>
        </authorList>
    </citation>
    <scope>NUCLEOTIDE SEQUENCE [LARGE SCALE GENOMIC DNA]</scope>
    <source>
        <strain evidence="1 2">AF-68</strain>
    </source>
</reference>
<dbReference type="AlphaFoldDB" id="A0A399F5J1"/>
<sequence>MEPHPKPTQPALILHTALAGVQTAIRQLGRPSPPQEPLQRLLDQVRSQLEELEHYLSQPGKGGTKTGPKLPPFLQLRLLGSSSVQWGRLSYELRPRFVELLCVLALHPEGLTSEGLALAVWGEGGDPGCAKTELYRLRRWIPLESRPYRLATPVVADFLEVIYLLRQGHPAQALELYKGPLLPRSEAPEVVETRVWLEESLREAVLHSGQRELVWGLAERLGSDLSLWEGALELLPHSDPRRPLATAQINRLKTHW</sequence>
<dbReference type="RefSeq" id="WP_119357580.1">
    <property type="nucleotide sequence ID" value="NZ_BJXM01000007.1"/>
</dbReference>
<dbReference type="EMBL" id="QWLB01000027">
    <property type="protein sequence ID" value="RIH92037.1"/>
    <property type="molecule type" value="Genomic_DNA"/>
</dbReference>
<dbReference type="OrthoDB" id="29896at2"/>
<evidence type="ECO:0000313" key="1">
    <source>
        <dbReference type="EMBL" id="RIH92037.1"/>
    </source>
</evidence>
<comment type="caution">
    <text evidence="1">The sequence shown here is derived from an EMBL/GenBank/DDBJ whole genome shotgun (WGS) entry which is preliminary data.</text>
</comment>
<keyword evidence="2" id="KW-1185">Reference proteome</keyword>
<name>A0A399F5J1_9DEIN</name>
<evidence type="ECO:0000313" key="2">
    <source>
        <dbReference type="Proteomes" id="UP000266178"/>
    </source>
</evidence>
<organism evidence="1 2">
    <name type="scientific">Meiothermus granaticius NBRC 107808</name>
    <dbReference type="NCBI Taxonomy" id="1227551"/>
    <lineage>
        <taxon>Bacteria</taxon>
        <taxon>Thermotogati</taxon>
        <taxon>Deinococcota</taxon>
        <taxon>Deinococci</taxon>
        <taxon>Thermales</taxon>
        <taxon>Thermaceae</taxon>
        <taxon>Meiothermus</taxon>
    </lineage>
</organism>
<proteinExistence type="predicted"/>